<evidence type="ECO:0008006" key="3">
    <source>
        <dbReference type="Google" id="ProtNLM"/>
    </source>
</evidence>
<keyword evidence="2" id="KW-1185">Reference proteome</keyword>
<comment type="caution">
    <text evidence="1">The sequence shown here is derived from an EMBL/GenBank/DDBJ whole genome shotgun (WGS) entry which is preliminary data.</text>
</comment>
<dbReference type="Proteomes" id="UP000774130">
    <property type="component" value="Unassembled WGS sequence"/>
</dbReference>
<reference evidence="1 2" key="1">
    <citation type="submission" date="2021-06" db="EMBL/GenBank/DDBJ databases">
        <title>Enterococcus alishanensis sp. nov., a novel lactic acid bacterium isolated from fresh coffee beans.</title>
        <authorList>
            <person name="Chen Y.-S."/>
        </authorList>
    </citation>
    <scope>NUCLEOTIDE SEQUENCE [LARGE SCALE GENOMIC DNA]</scope>
    <source>
        <strain evidence="1 2">ALS3</strain>
    </source>
</reference>
<dbReference type="RefSeq" id="WP_218324519.1">
    <property type="nucleotide sequence ID" value="NZ_JAHUZB010000001.1"/>
</dbReference>
<accession>A0ABS6T988</accession>
<evidence type="ECO:0000313" key="1">
    <source>
        <dbReference type="EMBL" id="MBV7389461.1"/>
    </source>
</evidence>
<dbReference type="EMBL" id="JAHUZB010000001">
    <property type="protein sequence ID" value="MBV7389461.1"/>
    <property type="molecule type" value="Genomic_DNA"/>
</dbReference>
<organism evidence="1 2">
    <name type="scientific">Enterococcus alishanensis</name>
    <dbReference type="NCBI Taxonomy" id="1303817"/>
    <lineage>
        <taxon>Bacteria</taxon>
        <taxon>Bacillati</taxon>
        <taxon>Bacillota</taxon>
        <taxon>Bacilli</taxon>
        <taxon>Lactobacillales</taxon>
        <taxon>Enterococcaceae</taxon>
        <taxon>Enterococcus</taxon>
    </lineage>
</organism>
<evidence type="ECO:0000313" key="2">
    <source>
        <dbReference type="Proteomes" id="UP000774130"/>
    </source>
</evidence>
<gene>
    <name evidence="1" type="ORF">KUA55_02125</name>
</gene>
<name>A0ABS6T988_9ENTE</name>
<proteinExistence type="predicted"/>
<sequence>MKKKLVVAMGIIVLITGGILAIINLKSDNDSGWLVGNWQSPDSELNSTLDITSTKSNEISLTIDDQQTMKLRRVNKNTDEALVYKDSDGTTYKFIKVSNAKLKFILTAKEGLIGQTNALVYNKKSSIK</sequence>
<protein>
    <recommendedName>
        <fullName evidence="3">DUF5640 domain-containing protein</fullName>
    </recommendedName>
</protein>